<evidence type="ECO:0000313" key="6">
    <source>
        <dbReference type="Proteomes" id="UP000238707"/>
    </source>
</evidence>
<keyword evidence="6" id="KW-1185">Reference proteome</keyword>
<comment type="caution">
    <text evidence="5">The sequence shown here is derived from an EMBL/GenBank/DDBJ whole genome shotgun (WGS) entry which is preliminary data.</text>
</comment>
<feature type="domain" description="CBS" evidence="4">
    <location>
        <begin position="156"/>
        <end position="223"/>
    </location>
</feature>
<dbReference type="CDD" id="cd04587">
    <property type="entry name" value="CBS_pair_CAP-ED_NT_Pol-beta-like_DUF294_assoc"/>
    <property type="match status" value="1"/>
</dbReference>
<evidence type="ECO:0000256" key="1">
    <source>
        <dbReference type="ARBA" id="ARBA00023122"/>
    </source>
</evidence>
<dbReference type="InterPro" id="IPR000595">
    <property type="entry name" value="cNMP-bd_dom"/>
</dbReference>
<dbReference type="EMBL" id="MSCI01000002">
    <property type="protein sequence ID" value="PQJ60183.1"/>
    <property type="molecule type" value="Genomic_DNA"/>
</dbReference>
<evidence type="ECO:0000256" key="2">
    <source>
        <dbReference type="PROSITE-ProRule" id="PRU00703"/>
    </source>
</evidence>
<dbReference type="RefSeq" id="WP_105024711.1">
    <property type="nucleotide sequence ID" value="NZ_MSCI01000002.1"/>
</dbReference>
<dbReference type="SMART" id="SM00100">
    <property type="entry name" value="cNMP"/>
    <property type="match status" value="1"/>
</dbReference>
<dbReference type="PANTHER" id="PTHR43080:SF2">
    <property type="entry name" value="CBS DOMAIN-CONTAINING PROTEIN"/>
    <property type="match status" value="1"/>
</dbReference>
<dbReference type="Pfam" id="PF00571">
    <property type="entry name" value="CBS"/>
    <property type="match status" value="2"/>
</dbReference>
<dbReference type="Pfam" id="PF03445">
    <property type="entry name" value="DUF294"/>
    <property type="match status" value="1"/>
</dbReference>
<feature type="domain" description="Cyclic nucleotide-binding" evidence="3">
    <location>
        <begin position="17"/>
        <end position="115"/>
    </location>
</feature>
<dbReference type="AlphaFoldDB" id="A0A2S7VDC7"/>
<dbReference type="Pfam" id="PF00027">
    <property type="entry name" value="cNMP_binding"/>
    <property type="match status" value="1"/>
</dbReference>
<dbReference type="SUPFAM" id="SSF51206">
    <property type="entry name" value="cAMP-binding domain-like"/>
    <property type="match status" value="1"/>
</dbReference>
<dbReference type="InterPro" id="IPR014710">
    <property type="entry name" value="RmlC-like_jellyroll"/>
</dbReference>
<dbReference type="GO" id="GO:0008773">
    <property type="term" value="F:[protein-PII] uridylyltransferase activity"/>
    <property type="evidence" value="ECO:0007669"/>
    <property type="project" value="InterPro"/>
</dbReference>
<protein>
    <submittedName>
        <fullName evidence="5">Cyclic nucleotide-binding protein</fullName>
    </submittedName>
</protein>
<evidence type="ECO:0000313" key="5">
    <source>
        <dbReference type="EMBL" id="PQJ60183.1"/>
    </source>
</evidence>
<name>A0A2S7VDC7_9VIBR</name>
<proteinExistence type="predicted"/>
<feature type="domain" description="CBS" evidence="4">
    <location>
        <begin position="230"/>
        <end position="285"/>
    </location>
</feature>
<evidence type="ECO:0000259" key="3">
    <source>
        <dbReference type="PROSITE" id="PS50042"/>
    </source>
</evidence>
<dbReference type="Pfam" id="PF10335">
    <property type="entry name" value="DUF294_C"/>
    <property type="match status" value="1"/>
</dbReference>
<dbReference type="PANTHER" id="PTHR43080">
    <property type="entry name" value="CBS DOMAIN-CONTAINING PROTEIN CBSX3, MITOCHONDRIAL"/>
    <property type="match status" value="1"/>
</dbReference>
<keyword evidence="1 2" id="KW-0129">CBS domain</keyword>
<dbReference type="CDD" id="cd05401">
    <property type="entry name" value="NT_GlnE_GlnD_like"/>
    <property type="match status" value="1"/>
</dbReference>
<dbReference type="SMART" id="SM00116">
    <property type="entry name" value="CBS"/>
    <property type="match status" value="2"/>
</dbReference>
<gene>
    <name evidence="5" type="ORF">BTO10_12445</name>
</gene>
<dbReference type="PROSITE" id="PS51371">
    <property type="entry name" value="CBS"/>
    <property type="match status" value="2"/>
</dbReference>
<dbReference type="InterPro" id="IPR051257">
    <property type="entry name" value="Diverse_CBS-Domain"/>
</dbReference>
<dbReference type="InterPro" id="IPR005105">
    <property type="entry name" value="GlnD_Uridyltrans_N"/>
</dbReference>
<organism evidence="5 6">
    <name type="scientific">Vibrio chagasii</name>
    <dbReference type="NCBI Taxonomy" id="170679"/>
    <lineage>
        <taxon>Bacteria</taxon>
        <taxon>Pseudomonadati</taxon>
        <taxon>Pseudomonadota</taxon>
        <taxon>Gammaproteobacteria</taxon>
        <taxon>Vibrionales</taxon>
        <taxon>Vibrionaceae</taxon>
        <taxon>Vibrio</taxon>
    </lineage>
</organism>
<sequence length="629" mass="71887">MDAELLEIQNFLAQYPPFNELPEEMLTKVTSSVEISYYRQDTPIIHFGDQIHDLYMVRSGEVEVYRRKGELYNRLDEGHLFGQMGLLTNNKVRFPVKATEDTLLYCIPEPIFQELYDNYDSFADFVEVEDNARLRQANSSNNDANDLTTSKVKTLLTSEAPMIEKTRTIQQAATMMAEENVSSLLIIDPDIVEDDEDDSTPVIGIITDRDLCTRVLAEGLDPSDEVSSVMTPEVISLDHNAYVYEAMMTMLRYNVHHLPVLKDKKPIGIIEATDIVRYESQNSLLLVSSIFQQQSIEDLKVLSEQVKDSFVRLVNEDANAHMVGTAMSVIGRSFKQRIIELAEEQLGKSPIPYCFLALGSMGRDEQLLVTDQDNAIILDDTYDEAKHGKYFEALSKYICDGLDQCGYVYCTGDIMATNPTWRMTRREWEECFADWIDDPNPKALLNASIFFDLDGVYGRLKWAEQLNSFIVRRARKNNRFLACLARNALNRTPPLGFFKDFVMEKDGRHNNSINLKRRGTAPLADLIRVHALAVGSRSKNSFERLDDIIDAGILPKGRAQDLKDAMEFISLVRIRHQAHDVDNNVEPDNNIEPENLSDFERRNLKDAFQILSNAQNFLKFRYQASNKFK</sequence>
<dbReference type="InterPro" id="IPR018490">
    <property type="entry name" value="cNMP-bd_dom_sf"/>
</dbReference>
<dbReference type="Proteomes" id="UP000238707">
    <property type="component" value="Unassembled WGS sequence"/>
</dbReference>
<dbReference type="InterPro" id="IPR018821">
    <property type="entry name" value="DUF294_put_nucleoTrafse_sb-bd"/>
</dbReference>
<dbReference type="InterPro" id="IPR046342">
    <property type="entry name" value="CBS_dom_sf"/>
</dbReference>
<evidence type="ECO:0000259" key="4">
    <source>
        <dbReference type="PROSITE" id="PS51371"/>
    </source>
</evidence>
<accession>A0A2S7VDC7</accession>
<dbReference type="SUPFAM" id="SSF54631">
    <property type="entry name" value="CBS-domain pair"/>
    <property type="match status" value="1"/>
</dbReference>
<dbReference type="Gene3D" id="3.10.580.10">
    <property type="entry name" value="CBS-domain"/>
    <property type="match status" value="1"/>
</dbReference>
<dbReference type="CDD" id="cd00038">
    <property type="entry name" value="CAP_ED"/>
    <property type="match status" value="1"/>
</dbReference>
<dbReference type="Gene3D" id="2.60.120.10">
    <property type="entry name" value="Jelly Rolls"/>
    <property type="match status" value="1"/>
</dbReference>
<dbReference type="PROSITE" id="PS50042">
    <property type="entry name" value="CNMP_BINDING_3"/>
    <property type="match status" value="1"/>
</dbReference>
<dbReference type="InterPro" id="IPR000644">
    <property type="entry name" value="CBS_dom"/>
</dbReference>
<reference evidence="5 6" key="1">
    <citation type="submission" date="2016-12" db="EMBL/GenBank/DDBJ databases">
        <title>Diversity of luminous bacteria.</title>
        <authorList>
            <person name="Yoshizawa S."/>
            <person name="Kogure K."/>
        </authorList>
    </citation>
    <scope>NUCLEOTIDE SEQUENCE [LARGE SCALE GENOMIC DNA]</scope>
    <source>
        <strain evidence="5 6">LC2-408</strain>
    </source>
</reference>